<comment type="similarity">
    <text evidence="5">Belongs to the thioesterase PaaI family.</text>
</comment>
<keyword evidence="12" id="KW-0539">Nucleus</keyword>
<evidence type="ECO:0000256" key="17">
    <source>
        <dbReference type="ARBA" id="ARBA00052976"/>
    </source>
</evidence>
<dbReference type="PANTHER" id="PTHR21660">
    <property type="entry name" value="THIOESTERASE SUPERFAMILY MEMBER-RELATED"/>
    <property type="match status" value="1"/>
</dbReference>
<evidence type="ECO:0000256" key="19">
    <source>
        <dbReference type="ARBA" id="ARBA00064709"/>
    </source>
</evidence>
<dbReference type="GO" id="GO:0047617">
    <property type="term" value="F:fatty acyl-CoA hydrolase activity"/>
    <property type="evidence" value="ECO:0007669"/>
    <property type="project" value="InterPro"/>
</dbReference>
<protein>
    <recommendedName>
        <fullName evidence="20">Acyl-coenzyme A thioesterase 13</fullName>
    </recommendedName>
    <alternativeName>
        <fullName evidence="22">Hotdog-fold thioesterase superfamily member 2</fullName>
    </alternativeName>
    <alternativeName>
        <fullName evidence="21">Palmitoyl-CoA hydrolase</fullName>
    </alternativeName>
    <alternativeName>
        <fullName evidence="23">Thioesterase superfamily member 2</fullName>
    </alternativeName>
</protein>
<keyword evidence="6" id="KW-0963">Cytoplasm</keyword>
<dbReference type="CDD" id="cd03443">
    <property type="entry name" value="PaaI_thioesterase"/>
    <property type="match status" value="1"/>
</dbReference>
<evidence type="ECO:0000313" key="26">
    <source>
        <dbReference type="Proteomes" id="UP000005237"/>
    </source>
</evidence>
<reference evidence="25" key="2">
    <citation type="submission" date="2022-06" db="UniProtKB">
        <authorList>
            <consortium name="EnsemblMetazoa"/>
        </authorList>
    </citation>
    <scope>IDENTIFICATION</scope>
    <source>
        <strain evidence="25">DF5081</strain>
    </source>
</reference>
<evidence type="ECO:0000256" key="7">
    <source>
        <dbReference type="ARBA" id="ARBA00022801"/>
    </source>
</evidence>
<evidence type="ECO:0000256" key="11">
    <source>
        <dbReference type="ARBA" id="ARBA00023212"/>
    </source>
</evidence>
<dbReference type="AlphaFoldDB" id="A0A8R1I4S4"/>
<keyword evidence="11" id="KW-0206">Cytoskeleton</keyword>
<dbReference type="Pfam" id="PF03061">
    <property type="entry name" value="4HBT"/>
    <property type="match status" value="1"/>
</dbReference>
<comment type="catalytic activity">
    <reaction evidence="16">
        <text>hexanoyl-CoA + H2O = hexanoate + CoA + H(+)</text>
        <dbReference type="Rhea" id="RHEA:40115"/>
        <dbReference type="ChEBI" id="CHEBI:15377"/>
        <dbReference type="ChEBI" id="CHEBI:15378"/>
        <dbReference type="ChEBI" id="CHEBI:17120"/>
        <dbReference type="ChEBI" id="CHEBI:57287"/>
        <dbReference type="ChEBI" id="CHEBI:62620"/>
    </reaction>
    <physiologicalReaction direction="left-to-right" evidence="16">
        <dbReference type="Rhea" id="RHEA:40116"/>
    </physiologicalReaction>
</comment>
<comment type="catalytic activity">
    <reaction evidence="17">
        <text>a fatty acyl-CoA + H2O = a fatty acid + CoA + H(+)</text>
        <dbReference type="Rhea" id="RHEA:16781"/>
        <dbReference type="ChEBI" id="CHEBI:15377"/>
        <dbReference type="ChEBI" id="CHEBI:15378"/>
        <dbReference type="ChEBI" id="CHEBI:28868"/>
        <dbReference type="ChEBI" id="CHEBI:57287"/>
        <dbReference type="ChEBI" id="CHEBI:77636"/>
    </reaction>
    <physiologicalReaction direction="left-to-right" evidence="17">
        <dbReference type="Rhea" id="RHEA:16782"/>
    </physiologicalReaction>
</comment>
<keyword evidence="7" id="KW-0378">Hydrolase</keyword>
<evidence type="ECO:0000256" key="18">
    <source>
        <dbReference type="ARBA" id="ARBA00058205"/>
    </source>
</evidence>
<name>A0A8R1I4S4_CAEJA</name>
<evidence type="ECO:0000256" key="15">
    <source>
        <dbReference type="ARBA" id="ARBA00048074"/>
    </source>
</evidence>
<dbReference type="GO" id="GO:0005634">
    <property type="term" value="C:nucleus"/>
    <property type="evidence" value="ECO:0007669"/>
    <property type="project" value="UniProtKB-SubCell"/>
</dbReference>
<dbReference type="InterPro" id="IPR003736">
    <property type="entry name" value="PAAI_dom"/>
</dbReference>
<dbReference type="GO" id="GO:0005819">
    <property type="term" value="C:spindle"/>
    <property type="evidence" value="ECO:0007669"/>
    <property type="project" value="UniProtKB-SubCell"/>
</dbReference>
<evidence type="ECO:0000256" key="16">
    <source>
        <dbReference type="ARBA" id="ARBA00050199"/>
    </source>
</evidence>
<keyword evidence="26" id="KW-1185">Reference proteome</keyword>
<dbReference type="NCBIfam" id="TIGR00369">
    <property type="entry name" value="unchar_dom_1"/>
    <property type="match status" value="1"/>
</dbReference>
<evidence type="ECO:0000256" key="13">
    <source>
        <dbReference type="ARBA" id="ARBA00047588"/>
    </source>
</evidence>
<evidence type="ECO:0000256" key="6">
    <source>
        <dbReference type="ARBA" id="ARBA00022490"/>
    </source>
</evidence>
<evidence type="ECO:0000256" key="3">
    <source>
        <dbReference type="ARBA" id="ARBA00004186"/>
    </source>
</evidence>
<evidence type="ECO:0000256" key="10">
    <source>
        <dbReference type="ARBA" id="ARBA00023128"/>
    </source>
</evidence>
<reference evidence="26" key="1">
    <citation type="submission" date="2010-08" db="EMBL/GenBank/DDBJ databases">
        <authorList>
            <consortium name="Caenorhabditis japonica Sequencing Consortium"/>
            <person name="Wilson R.K."/>
        </authorList>
    </citation>
    <scope>NUCLEOTIDE SEQUENCE [LARGE SCALE GENOMIC DNA]</scope>
    <source>
        <strain evidence="26">DF5081</strain>
    </source>
</reference>
<keyword evidence="8" id="KW-0007">Acetylation</keyword>
<dbReference type="EnsemblMetazoa" id="CJA16968.1">
    <property type="protein sequence ID" value="CJA16968.1"/>
    <property type="gene ID" value="WBGene00136172"/>
</dbReference>
<dbReference type="PANTHER" id="PTHR21660:SF59">
    <property type="entry name" value="THIOESTERASE DOMAIN-CONTAINING PROTEIN"/>
    <property type="match status" value="1"/>
</dbReference>
<evidence type="ECO:0000256" key="22">
    <source>
        <dbReference type="ARBA" id="ARBA00081533"/>
    </source>
</evidence>
<evidence type="ECO:0000256" key="9">
    <source>
        <dbReference type="ARBA" id="ARBA00023098"/>
    </source>
</evidence>
<dbReference type="GO" id="GO:0006629">
    <property type="term" value="P:lipid metabolic process"/>
    <property type="evidence" value="ECO:0007669"/>
    <property type="project" value="UniProtKB-KW"/>
</dbReference>
<comment type="subunit">
    <text evidence="19">Homotetramer. Interacts with PCTP.</text>
</comment>
<evidence type="ECO:0000313" key="25">
    <source>
        <dbReference type="EnsemblMetazoa" id="CJA16968.1"/>
    </source>
</evidence>
<dbReference type="SUPFAM" id="SSF54637">
    <property type="entry name" value="Thioesterase/thiol ester dehydrase-isomerase"/>
    <property type="match status" value="1"/>
</dbReference>
<comment type="subcellular location">
    <subcellularLocation>
        <location evidence="3">Cytoplasm</location>
        <location evidence="3">Cytoskeleton</location>
        <location evidence="3">Spindle</location>
    </subcellularLocation>
    <subcellularLocation>
        <location evidence="4">Cytoplasm</location>
        <location evidence="4">Cytosol</location>
    </subcellularLocation>
    <subcellularLocation>
        <location evidence="2">Mitochondrion</location>
    </subcellularLocation>
    <subcellularLocation>
        <location evidence="1">Nucleus</location>
    </subcellularLocation>
</comment>
<dbReference type="GO" id="GO:0005739">
    <property type="term" value="C:mitochondrion"/>
    <property type="evidence" value="ECO:0007669"/>
    <property type="project" value="UniProtKB-SubCell"/>
</dbReference>
<comment type="catalytic activity">
    <reaction evidence="15">
        <text>dodecanoyl-CoA + H2O = dodecanoate + CoA + H(+)</text>
        <dbReference type="Rhea" id="RHEA:30135"/>
        <dbReference type="ChEBI" id="CHEBI:15377"/>
        <dbReference type="ChEBI" id="CHEBI:15378"/>
        <dbReference type="ChEBI" id="CHEBI:18262"/>
        <dbReference type="ChEBI" id="CHEBI:57287"/>
        <dbReference type="ChEBI" id="CHEBI:57375"/>
    </reaction>
    <physiologicalReaction direction="left-to-right" evidence="15">
        <dbReference type="Rhea" id="RHEA:30136"/>
    </physiologicalReaction>
</comment>
<comment type="catalytic activity">
    <reaction evidence="13">
        <text>octanoyl-CoA + H2O = octanoate + CoA + H(+)</text>
        <dbReference type="Rhea" id="RHEA:30143"/>
        <dbReference type="ChEBI" id="CHEBI:15377"/>
        <dbReference type="ChEBI" id="CHEBI:15378"/>
        <dbReference type="ChEBI" id="CHEBI:25646"/>
        <dbReference type="ChEBI" id="CHEBI:57287"/>
        <dbReference type="ChEBI" id="CHEBI:57386"/>
    </reaction>
    <physiologicalReaction direction="left-to-right" evidence="13">
        <dbReference type="Rhea" id="RHEA:30144"/>
    </physiologicalReaction>
</comment>
<dbReference type="InterPro" id="IPR039298">
    <property type="entry name" value="ACOT13"/>
</dbReference>
<keyword evidence="9" id="KW-0443">Lipid metabolism</keyword>
<evidence type="ECO:0000256" key="2">
    <source>
        <dbReference type="ARBA" id="ARBA00004173"/>
    </source>
</evidence>
<feature type="domain" description="Thioesterase" evidence="24">
    <location>
        <begin position="56"/>
        <end position="132"/>
    </location>
</feature>
<evidence type="ECO:0000256" key="12">
    <source>
        <dbReference type="ARBA" id="ARBA00023242"/>
    </source>
</evidence>
<dbReference type="InterPro" id="IPR029069">
    <property type="entry name" value="HotDog_dom_sf"/>
</dbReference>
<evidence type="ECO:0000256" key="5">
    <source>
        <dbReference type="ARBA" id="ARBA00008324"/>
    </source>
</evidence>
<proteinExistence type="inferred from homology"/>
<dbReference type="InterPro" id="IPR006683">
    <property type="entry name" value="Thioestr_dom"/>
</dbReference>
<dbReference type="GO" id="GO:0005829">
    <property type="term" value="C:cytosol"/>
    <property type="evidence" value="ECO:0007669"/>
    <property type="project" value="UniProtKB-SubCell"/>
</dbReference>
<evidence type="ECO:0000256" key="8">
    <source>
        <dbReference type="ARBA" id="ARBA00022990"/>
    </source>
</evidence>
<evidence type="ECO:0000256" key="1">
    <source>
        <dbReference type="ARBA" id="ARBA00004123"/>
    </source>
</evidence>
<organism evidence="25 26">
    <name type="scientific">Caenorhabditis japonica</name>
    <dbReference type="NCBI Taxonomy" id="281687"/>
    <lineage>
        <taxon>Eukaryota</taxon>
        <taxon>Metazoa</taxon>
        <taxon>Ecdysozoa</taxon>
        <taxon>Nematoda</taxon>
        <taxon>Chromadorea</taxon>
        <taxon>Rhabditida</taxon>
        <taxon>Rhabditina</taxon>
        <taxon>Rhabditomorpha</taxon>
        <taxon>Rhabditoidea</taxon>
        <taxon>Rhabditidae</taxon>
        <taxon>Peloderinae</taxon>
        <taxon>Caenorhabditis</taxon>
    </lineage>
</organism>
<evidence type="ECO:0000259" key="24">
    <source>
        <dbReference type="Pfam" id="PF03061"/>
    </source>
</evidence>
<evidence type="ECO:0000256" key="14">
    <source>
        <dbReference type="ARBA" id="ARBA00047969"/>
    </source>
</evidence>
<sequence>MSGKLFPVAVNILKNFGPTGKFNGAAIASNTRPVHADEGNLRLEFEVEPGQTNNFKTLHGGCTATLIDNFTTIALMLTKEGKPHPGVSVDLHVTYLAAAQIGETVVLDATVTKRGRTIAFTKAELYRKSDNTLIATGVHTKAFPPIKKAE</sequence>
<dbReference type="Proteomes" id="UP000005237">
    <property type="component" value="Unassembled WGS sequence"/>
</dbReference>
<evidence type="ECO:0000256" key="23">
    <source>
        <dbReference type="ARBA" id="ARBA00083956"/>
    </source>
</evidence>
<comment type="catalytic activity">
    <reaction evidence="14">
        <text>decanoyl-CoA + H2O = decanoate + CoA + H(+)</text>
        <dbReference type="Rhea" id="RHEA:40059"/>
        <dbReference type="ChEBI" id="CHEBI:15377"/>
        <dbReference type="ChEBI" id="CHEBI:15378"/>
        <dbReference type="ChEBI" id="CHEBI:27689"/>
        <dbReference type="ChEBI" id="CHEBI:57287"/>
        <dbReference type="ChEBI" id="CHEBI:61430"/>
    </reaction>
    <physiologicalReaction direction="left-to-right" evidence="14">
        <dbReference type="Rhea" id="RHEA:40060"/>
    </physiologicalReaction>
</comment>
<comment type="function">
    <text evidence="18">Catalyzes the hydrolysis of acyl-CoAs into free fatty acids and coenzyme A (CoASH), regulating their respective intracellular levels. Has acyl-CoA thioesterase activity towards medium (C12) and long-chain (C18) fatty acyl-CoA substrates. Can also hydrolyze 3-hydroxyphenylacetyl-CoA and 3,4-dihydroxyphenylacetyl-CoA (in vitro). May play a role in controlling adaptive thermogenesis.</text>
</comment>
<evidence type="ECO:0000256" key="21">
    <source>
        <dbReference type="ARBA" id="ARBA00075657"/>
    </source>
</evidence>
<accession>A0A8R1I4S4</accession>
<keyword evidence="10" id="KW-0496">Mitochondrion</keyword>
<evidence type="ECO:0000256" key="4">
    <source>
        <dbReference type="ARBA" id="ARBA00004514"/>
    </source>
</evidence>
<evidence type="ECO:0000256" key="20">
    <source>
        <dbReference type="ARBA" id="ARBA00067273"/>
    </source>
</evidence>
<dbReference type="Gene3D" id="3.10.129.10">
    <property type="entry name" value="Hotdog Thioesterase"/>
    <property type="match status" value="1"/>
</dbReference>
<dbReference type="FunFam" id="3.10.129.10:FF:000021">
    <property type="entry name" value="Acyl-coenzyme A thioesterase 13"/>
    <property type="match status" value="1"/>
</dbReference>